<organism evidence="16 17">
    <name type="scientific">Aerophobetes bacterium</name>
    <dbReference type="NCBI Taxonomy" id="2030807"/>
    <lineage>
        <taxon>Bacteria</taxon>
        <taxon>Candidatus Aerophobota</taxon>
    </lineage>
</organism>
<comment type="function">
    <text evidence="2">Catalyzes the gamma-elimination of phosphate from L-phosphohomoserine and the beta-addition of water to produce L-threonine.</text>
</comment>
<dbReference type="InterPro" id="IPR004450">
    <property type="entry name" value="Thr_synthase-like"/>
</dbReference>
<evidence type="ECO:0000256" key="12">
    <source>
        <dbReference type="NCBIfam" id="TIGR00260"/>
    </source>
</evidence>
<feature type="binding site" evidence="13">
    <location>
        <begin position="179"/>
        <end position="183"/>
    </location>
    <ligand>
        <name>pyridoxal 5'-phosphate</name>
        <dbReference type="ChEBI" id="CHEBI:597326"/>
    </ligand>
</feature>
<name>A0A662D9V3_UNCAE</name>
<dbReference type="AlphaFoldDB" id="A0A662D9V3"/>
<feature type="binding site" evidence="13">
    <location>
        <position position="315"/>
    </location>
    <ligand>
        <name>pyridoxal 5'-phosphate</name>
        <dbReference type="ChEBI" id="CHEBI:597326"/>
    </ligand>
</feature>
<evidence type="ECO:0000256" key="4">
    <source>
        <dbReference type="ARBA" id="ARBA00005517"/>
    </source>
</evidence>
<dbReference type="GO" id="GO:0004794">
    <property type="term" value="F:threonine deaminase activity"/>
    <property type="evidence" value="ECO:0007669"/>
    <property type="project" value="TreeGrafter"/>
</dbReference>
<evidence type="ECO:0000256" key="13">
    <source>
        <dbReference type="PIRSR" id="PIRSR038945-1"/>
    </source>
</evidence>
<dbReference type="PROSITE" id="PS00165">
    <property type="entry name" value="DEHYDRATASE_SER_THR"/>
    <property type="match status" value="1"/>
</dbReference>
<dbReference type="SUPFAM" id="SSF53686">
    <property type="entry name" value="Tryptophan synthase beta subunit-like PLP-dependent enzymes"/>
    <property type="match status" value="1"/>
</dbReference>
<evidence type="ECO:0000256" key="2">
    <source>
        <dbReference type="ARBA" id="ARBA00003648"/>
    </source>
</evidence>
<comment type="caution">
    <text evidence="16">The sequence shown here is derived from an EMBL/GenBank/DDBJ whole genome shotgun (WGS) entry which is preliminary data.</text>
</comment>
<dbReference type="InterPro" id="IPR001926">
    <property type="entry name" value="TrpB-like_PALP"/>
</dbReference>
<comment type="catalytic activity">
    <reaction evidence="11">
        <text>O-phospho-L-homoserine + H2O = L-threonine + phosphate</text>
        <dbReference type="Rhea" id="RHEA:10840"/>
        <dbReference type="ChEBI" id="CHEBI:15377"/>
        <dbReference type="ChEBI" id="CHEBI:43474"/>
        <dbReference type="ChEBI" id="CHEBI:57590"/>
        <dbReference type="ChEBI" id="CHEBI:57926"/>
        <dbReference type="EC" id="4.2.3.1"/>
    </reaction>
</comment>
<dbReference type="InterPro" id="IPR036052">
    <property type="entry name" value="TrpB-like_PALP_sf"/>
</dbReference>
<dbReference type="EMBL" id="QMQA01000266">
    <property type="protein sequence ID" value="RLE11287.1"/>
    <property type="molecule type" value="Genomic_DNA"/>
</dbReference>
<dbReference type="InterPro" id="IPR026260">
    <property type="entry name" value="Thr_Synthase_bac/arc"/>
</dbReference>
<feature type="domain" description="Tryptophan synthase beta chain-like PALP" evidence="15">
    <location>
        <begin position="14"/>
        <end position="316"/>
    </location>
</feature>
<keyword evidence="7" id="KW-0028">Amino-acid biosynthesis</keyword>
<feature type="non-terminal residue" evidence="16">
    <location>
        <position position="1"/>
    </location>
</feature>
<dbReference type="GO" id="GO:0030170">
    <property type="term" value="F:pyridoxal phosphate binding"/>
    <property type="evidence" value="ECO:0007669"/>
    <property type="project" value="InterPro"/>
</dbReference>
<keyword evidence="10 16" id="KW-0456">Lyase</keyword>
<gene>
    <name evidence="16" type="ORF">DRJ04_08345</name>
</gene>
<dbReference type="GO" id="GO:0009097">
    <property type="term" value="P:isoleucine biosynthetic process"/>
    <property type="evidence" value="ECO:0007669"/>
    <property type="project" value="TreeGrafter"/>
</dbReference>
<dbReference type="GO" id="GO:0006567">
    <property type="term" value="P:L-threonine catabolic process"/>
    <property type="evidence" value="ECO:0007669"/>
    <property type="project" value="TreeGrafter"/>
</dbReference>
<dbReference type="Pfam" id="PF00291">
    <property type="entry name" value="PALP"/>
    <property type="match status" value="1"/>
</dbReference>
<comment type="cofactor">
    <cofactor evidence="1 13">
        <name>pyridoxal 5'-phosphate</name>
        <dbReference type="ChEBI" id="CHEBI:597326"/>
    </cofactor>
</comment>
<evidence type="ECO:0000256" key="7">
    <source>
        <dbReference type="ARBA" id="ARBA00022605"/>
    </source>
</evidence>
<feature type="binding site" evidence="13">
    <location>
        <position position="79"/>
    </location>
    <ligand>
        <name>pyridoxal 5'-phosphate</name>
        <dbReference type="ChEBI" id="CHEBI:597326"/>
    </ligand>
</feature>
<dbReference type="GO" id="GO:0009088">
    <property type="term" value="P:threonine biosynthetic process"/>
    <property type="evidence" value="ECO:0007669"/>
    <property type="project" value="UniProtKB-UniRule"/>
</dbReference>
<evidence type="ECO:0000313" key="16">
    <source>
        <dbReference type="EMBL" id="RLE11287.1"/>
    </source>
</evidence>
<dbReference type="InterPro" id="IPR000634">
    <property type="entry name" value="Ser/Thr_deHydtase_PyrdxlP-BS"/>
</dbReference>
<evidence type="ECO:0000313" key="17">
    <source>
        <dbReference type="Proteomes" id="UP000280417"/>
    </source>
</evidence>
<dbReference type="EC" id="4.2.3.1" evidence="5 12"/>
<evidence type="ECO:0000256" key="9">
    <source>
        <dbReference type="ARBA" id="ARBA00022898"/>
    </source>
</evidence>
<comment type="pathway">
    <text evidence="3">Amino-acid biosynthesis; L-threonine biosynthesis; L-threonine from L-aspartate: step 5/5.</text>
</comment>
<evidence type="ECO:0000256" key="3">
    <source>
        <dbReference type="ARBA" id="ARBA00004979"/>
    </source>
</evidence>
<evidence type="ECO:0000256" key="8">
    <source>
        <dbReference type="ARBA" id="ARBA00022697"/>
    </source>
</evidence>
<evidence type="ECO:0000256" key="10">
    <source>
        <dbReference type="ARBA" id="ARBA00023239"/>
    </source>
</evidence>
<dbReference type="GO" id="GO:0003941">
    <property type="term" value="F:L-serine ammonia-lyase activity"/>
    <property type="evidence" value="ECO:0007669"/>
    <property type="project" value="TreeGrafter"/>
</dbReference>
<evidence type="ECO:0000256" key="11">
    <source>
        <dbReference type="ARBA" id="ARBA00049144"/>
    </source>
</evidence>
<dbReference type="PIRSF" id="PIRSF038945">
    <property type="entry name" value="Thr_synthase"/>
    <property type="match status" value="1"/>
</dbReference>
<dbReference type="PANTHER" id="PTHR48078">
    <property type="entry name" value="THREONINE DEHYDRATASE, MITOCHONDRIAL-RELATED"/>
    <property type="match status" value="1"/>
</dbReference>
<dbReference type="FunFam" id="3.40.50.1100:FF:000014">
    <property type="entry name" value="Threonine synthase"/>
    <property type="match status" value="1"/>
</dbReference>
<evidence type="ECO:0000256" key="6">
    <source>
        <dbReference type="ARBA" id="ARBA00018679"/>
    </source>
</evidence>
<feature type="modified residue" description="N6-(pyridoxal phosphate)lysine" evidence="14">
    <location>
        <position position="53"/>
    </location>
</feature>
<evidence type="ECO:0000259" key="15">
    <source>
        <dbReference type="Pfam" id="PF00291"/>
    </source>
</evidence>
<keyword evidence="9 13" id="KW-0663">Pyridoxal phosphate</keyword>
<dbReference type="PANTHER" id="PTHR48078:SF6">
    <property type="entry name" value="L-THREONINE DEHYDRATASE CATABOLIC TDCB"/>
    <property type="match status" value="1"/>
</dbReference>
<evidence type="ECO:0000256" key="14">
    <source>
        <dbReference type="PIRSR" id="PIRSR038945-2"/>
    </source>
</evidence>
<dbReference type="UniPathway" id="UPA00050">
    <property type="reaction ID" value="UER00065"/>
</dbReference>
<proteinExistence type="inferred from homology"/>
<dbReference type="CDD" id="cd01563">
    <property type="entry name" value="Thr-synth_1"/>
    <property type="match status" value="1"/>
</dbReference>
<reference evidence="16 17" key="1">
    <citation type="submission" date="2018-06" db="EMBL/GenBank/DDBJ databases">
        <title>Extensive metabolic versatility and redundancy in microbially diverse, dynamic hydrothermal sediments.</title>
        <authorList>
            <person name="Dombrowski N."/>
            <person name="Teske A."/>
            <person name="Baker B.J."/>
        </authorList>
    </citation>
    <scope>NUCLEOTIDE SEQUENCE [LARGE SCALE GENOMIC DNA]</scope>
    <source>
        <strain evidence="16">B3_G15</strain>
    </source>
</reference>
<dbReference type="Proteomes" id="UP000280417">
    <property type="component" value="Unassembled WGS sequence"/>
</dbReference>
<accession>A0A662D9V3</accession>
<sequence length="350" mass="37386">YFKYLPVTEKTPVVTLLEGNTPLVPATNISKHLGENIDLYLKCEGLNPTASFKDRGMTVAVSCALERGAKAIMCASTGNTSASAAAYAARSKLNCIVLIPEGAIALGKLSQALLHGAKVVAIKGNFDDALTLVKEITSRYPIALVNSLNPDRIEGQKTAAFEICDVLGKAPQFQAMPVGNAGNITAYWKGYKEYKKIGRINSLPRILGFQAEGAAPLVEGHPFANPETVATAIRIGNPARWKEAIAAAEESKGLIDKVSDEEIIKAYKLLAREEGIFVEPASAACIAGVIKLNKMGFFNKKKKSGERINIVCILTGHGLKDPNIAIKESPSSKVVPPKEEAVLEAAEFNP</sequence>
<dbReference type="Gene3D" id="3.40.50.1100">
    <property type="match status" value="2"/>
</dbReference>
<dbReference type="GO" id="GO:0006565">
    <property type="term" value="P:L-serine catabolic process"/>
    <property type="evidence" value="ECO:0007669"/>
    <property type="project" value="TreeGrafter"/>
</dbReference>
<protein>
    <recommendedName>
        <fullName evidence="6 12">Threonine synthase</fullName>
        <ecNumber evidence="5 12">4.2.3.1</ecNumber>
    </recommendedName>
</protein>
<dbReference type="NCBIfam" id="TIGR00260">
    <property type="entry name" value="thrC"/>
    <property type="match status" value="1"/>
</dbReference>
<evidence type="ECO:0000256" key="5">
    <source>
        <dbReference type="ARBA" id="ARBA00013028"/>
    </source>
</evidence>
<comment type="similarity">
    <text evidence="4">Belongs to the threonine synthase family.</text>
</comment>
<keyword evidence="8" id="KW-0791">Threonine biosynthesis</keyword>
<dbReference type="InterPro" id="IPR050147">
    <property type="entry name" value="Ser/Thr_Dehydratase"/>
</dbReference>
<evidence type="ECO:0000256" key="1">
    <source>
        <dbReference type="ARBA" id="ARBA00001933"/>
    </source>
</evidence>
<dbReference type="GO" id="GO:0004795">
    <property type="term" value="F:threonine synthase activity"/>
    <property type="evidence" value="ECO:0007669"/>
    <property type="project" value="UniProtKB-UniRule"/>
</dbReference>